<feature type="transmembrane region" description="Helical" evidence="9">
    <location>
        <begin position="202"/>
        <end position="223"/>
    </location>
</feature>
<feature type="transmembrane region" description="Helical" evidence="9">
    <location>
        <begin position="56"/>
        <end position="75"/>
    </location>
</feature>
<feature type="transmembrane region" description="Helical" evidence="9">
    <location>
        <begin position="272"/>
        <end position="293"/>
    </location>
</feature>
<dbReference type="EMBL" id="PJMW01000002">
    <property type="protein sequence ID" value="PKV81781.1"/>
    <property type="molecule type" value="Genomic_DNA"/>
</dbReference>
<reference evidence="11 12" key="1">
    <citation type="submission" date="2017-12" db="EMBL/GenBank/DDBJ databases">
        <title>Sequencing the genomes of 1000 Actinobacteria strains.</title>
        <authorList>
            <person name="Klenk H.-P."/>
        </authorList>
    </citation>
    <scope>NUCLEOTIDE SEQUENCE [LARGE SCALE GENOMIC DNA]</scope>
    <source>
        <strain evidence="11 12">DSM 44489</strain>
    </source>
</reference>
<feature type="transmembrane region" description="Helical" evidence="9">
    <location>
        <begin position="299"/>
        <end position="321"/>
    </location>
</feature>
<comment type="subcellular location">
    <subcellularLocation>
        <location evidence="1">Cell inner membrane</location>
        <topology evidence="1">Multi-pass membrane protein</topology>
    </subcellularLocation>
</comment>
<feature type="region of interest" description="Disordered" evidence="8">
    <location>
        <begin position="471"/>
        <end position="500"/>
    </location>
</feature>
<keyword evidence="6 9" id="KW-1133">Transmembrane helix</keyword>
<keyword evidence="5 9" id="KW-0812">Transmembrane</keyword>
<dbReference type="Gene3D" id="1.20.1250.20">
    <property type="entry name" value="MFS general substrate transporter like domains"/>
    <property type="match status" value="1"/>
</dbReference>
<feature type="transmembrane region" description="Helical" evidence="9">
    <location>
        <begin position="408"/>
        <end position="427"/>
    </location>
</feature>
<feature type="transmembrane region" description="Helical" evidence="9">
    <location>
        <begin position="439"/>
        <end position="462"/>
    </location>
</feature>
<feature type="transmembrane region" description="Helical" evidence="9">
    <location>
        <begin position="333"/>
        <end position="356"/>
    </location>
</feature>
<evidence type="ECO:0000256" key="1">
    <source>
        <dbReference type="ARBA" id="ARBA00004429"/>
    </source>
</evidence>
<evidence type="ECO:0000313" key="12">
    <source>
        <dbReference type="Proteomes" id="UP000233766"/>
    </source>
</evidence>
<dbReference type="AlphaFoldDB" id="A0A2N3VJJ3"/>
<evidence type="ECO:0000256" key="7">
    <source>
        <dbReference type="ARBA" id="ARBA00023136"/>
    </source>
</evidence>
<dbReference type="InterPro" id="IPR011701">
    <property type="entry name" value="MFS"/>
</dbReference>
<dbReference type="RefSeq" id="WP_101467440.1">
    <property type="nucleotide sequence ID" value="NZ_PJMW01000002.1"/>
</dbReference>
<evidence type="ECO:0000256" key="3">
    <source>
        <dbReference type="ARBA" id="ARBA00022448"/>
    </source>
</evidence>
<dbReference type="GO" id="GO:0022857">
    <property type="term" value="F:transmembrane transporter activity"/>
    <property type="evidence" value="ECO:0007669"/>
    <property type="project" value="InterPro"/>
</dbReference>
<keyword evidence="7 9" id="KW-0472">Membrane</keyword>
<keyword evidence="3" id="KW-0813">Transport</keyword>
<keyword evidence="4" id="KW-1003">Cell membrane</keyword>
<evidence type="ECO:0000256" key="5">
    <source>
        <dbReference type="ARBA" id="ARBA00022692"/>
    </source>
</evidence>
<gene>
    <name evidence="11" type="ORF">ATK86_6252</name>
</gene>
<evidence type="ECO:0000259" key="10">
    <source>
        <dbReference type="PROSITE" id="PS50850"/>
    </source>
</evidence>
<feature type="transmembrane region" description="Helical" evidence="9">
    <location>
        <begin position="117"/>
        <end position="137"/>
    </location>
</feature>
<sequence>MATDTARSEVGFGSDRGPVLASLMLATGLVALDSTILATAVLSITDSLGDFTLFPWLFTSYLLAQAVTVPIYGALADTFGRKPVMLFGIAVFALGSLLCGLASSMLALIVFRAVQGIGAGAIQPTTMVIAGDLYTLAERATIQGYLAGVWAVASVTGPLLGGICADYLGWRWIFLINLPLAALAAWMLVRNFDESVPRRGRGIDWAGAVLLTLGAGTLVLGLLEGGHTWAWGSPVGIAVFGCAGLSLTLFVVVEARATHPILPLWVFTRRVVIASGVAAVLGGALLFGFTTYVPMFNQGVLGTSALVAGLVTGALTLGWPLAAARAGKVYLRFGFRACAVLGSTVAALGAATTLLLDEHSPLWQVAASCFVVGAGMGLVATPTLIAAQTSARWAERGVVTSATMFARSLGSAVGVAVFGAMVNARLAGVDAPTPQALSAAIHLVFVSIAVLTVVLVAACAAIPGRAAEFPVHPAGEPGPVGRLDHEHGVASPDEKREPGC</sequence>
<keyword evidence="12" id="KW-1185">Reference proteome</keyword>
<feature type="transmembrane region" description="Helical" evidence="9">
    <location>
        <begin position="87"/>
        <end position="111"/>
    </location>
</feature>
<dbReference type="Proteomes" id="UP000233766">
    <property type="component" value="Unassembled WGS sequence"/>
</dbReference>
<feature type="transmembrane region" description="Helical" evidence="9">
    <location>
        <begin position="169"/>
        <end position="190"/>
    </location>
</feature>
<accession>A0A2N3VJJ3</accession>
<dbReference type="GO" id="GO:0005886">
    <property type="term" value="C:plasma membrane"/>
    <property type="evidence" value="ECO:0007669"/>
    <property type="project" value="UniProtKB-SubCell"/>
</dbReference>
<organism evidence="11 12">
    <name type="scientific">Nocardia fluminea</name>
    <dbReference type="NCBI Taxonomy" id="134984"/>
    <lineage>
        <taxon>Bacteria</taxon>
        <taxon>Bacillati</taxon>
        <taxon>Actinomycetota</taxon>
        <taxon>Actinomycetes</taxon>
        <taxon>Mycobacteriales</taxon>
        <taxon>Nocardiaceae</taxon>
        <taxon>Nocardia</taxon>
    </lineage>
</organism>
<feature type="domain" description="Major facilitator superfamily (MFS) profile" evidence="10">
    <location>
        <begin position="19"/>
        <end position="467"/>
    </location>
</feature>
<evidence type="ECO:0000313" key="11">
    <source>
        <dbReference type="EMBL" id="PKV81781.1"/>
    </source>
</evidence>
<evidence type="ECO:0000256" key="6">
    <source>
        <dbReference type="ARBA" id="ARBA00022989"/>
    </source>
</evidence>
<evidence type="ECO:0000256" key="4">
    <source>
        <dbReference type="ARBA" id="ARBA00022475"/>
    </source>
</evidence>
<protein>
    <submittedName>
        <fullName evidence="11">EmrB/QacA subfamily drug resistance transporter</fullName>
    </submittedName>
</protein>
<dbReference type="InterPro" id="IPR020846">
    <property type="entry name" value="MFS_dom"/>
</dbReference>
<dbReference type="FunFam" id="1.20.1720.10:FF:000004">
    <property type="entry name" value="EmrB/QacA family drug resistance transporter"/>
    <property type="match status" value="1"/>
</dbReference>
<feature type="transmembrane region" description="Helical" evidence="9">
    <location>
        <begin position="229"/>
        <end position="252"/>
    </location>
</feature>
<dbReference type="SUPFAM" id="SSF103473">
    <property type="entry name" value="MFS general substrate transporter"/>
    <property type="match status" value="1"/>
</dbReference>
<feature type="compositionally biased region" description="Basic and acidic residues" evidence="8">
    <location>
        <begin position="482"/>
        <end position="500"/>
    </location>
</feature>
<dbReference type="OrthoDB" id="7375466at2"/>
<comment type="similarity">
    <text evidence="2">Belongs to the major facilitator superfamily. TCR/Tet family.</text>
</comment>
<dbReference type="Gene3D" id="1.20.1720.10">
    <property type="entry name" value="Multidrug resistance protein D"/>
    <property type="match status" value="1"/>
</dbReference>
<dbReference type="PRINTS" id="PR01036">
    <property type="entry name" value="TCRTETB"/>
</dbReference>
<evidence type="ECO:0000256" key="8">
    <source>
        <dbReference type="SAM" id="MobiDB-lite"/>
    </source>
</evidence>
<dbReference type="CDD" id="cd17502">
    <property type="entry name" value="MFS_Azr1_MDR_like"/>
    <property type="match status" value="1"/>
</dbReference>
<evidence type="ECO:0000256" key="2">
    <source>
        <dbReference type="ARBA" id="ARBA00007520"/>
    </source>
</evidence>
<name>A0A2N3VJJ3_9NOCA</name>
<comment type="caution">
    <text evidence="11">The sequence shown here is derived from an EMBL/GenBank/DDBJ whole genome shotgun (WGS) entry which is preliminary data.</text>
</comment>
<feature type="transmembrane region" description="Helical" evidence="9">
    <location>
        <begin position="144"/>
        <end position="163"/>
    </location>
</feature>
<dbReference type="PROSITE" id="PS50850">
    <property type="entry name" value="MFS"/>
    <property type="match status" value="1"/>
</dbReference>
<feature type="transmembrane region" description="Helical" evidence="9">
    <location>
        <begin position="20"/>
        <end position="44"/>
    </location>
</feature>
<dbReference type="InterPro" id="IPR036259">
    <property type="entry name" value="MFS_trans_sf"/>
</dbReference>
<feature type="transmembrane region" description="Helical" evidence="9">
    <location>
        <begin position="362"/>
        <end position="387"/>
    </location>
</feature>
<proteinExistence type="inferred from homology"/>
<dbReference type="Pfam" id="PF07690">
    <property type="entry name" value="MFS_1"/>
    <property type="match status" value="1"/>
</dbReference>
<evidence type="ECO:0000256" key="9">
    <source>
        <dbReference type="SAM" id="Phobius"/>
    </source>
</evidence>
<dbReference type="PANTHER" id="PTHR23501">
    <property type="entry name" value="MAJOR FACILITATOR SUPERFAMILY"/>
    <property type="match status" value="1"/>
</dbReference>
<dbReference type="PANTHER" id="PTHR23501:SF191">
    <property type="entry name" value="VACUOLAR BASIC AMINO ACID TRANSPORTER 4"/>
    <property type="match status" value="1"/>
</dbReference>